<reference evidence="1 2" key="1">
    <citation type="submission" date="2019-05" db="EMBL/GenBank/DDBJ databases">
        <title>Another draft genome of Portunus trituberculatus and its Hox gene families provides insights of decapod evolution.</title>
        <authorList>
            <person name="Jeong J.-H."/>
            <person name="Song I."/>
            <person name="Kim S."/>
            <person name="Choi T."/>
            <person name="Kim D."/>
            <person name="Ryu S."/>
            <person name="Kim W."/>
        </authorList>
    </citation>
    <scope>NUCLEOTIDE SEQUENCE [LARGE SCALE GENOMIC DNA]</scope>
    <source>
        <tissue evidence="1">Muscle</tissue>
    </source>
</reference>
<evidence type="ECO:0000313" key="1">
    <source>
        <dbReference type="EMBL" id="MPC59132.1"/>
    </source>
</evidence>
<dbReference type="AlphaFoldDB" id="A0A5B7GJI9"/>
<name>A0A5B7GJI9_PORTR</name>
<evidence type="ECO:0000313" key="2">
    <source>
        <dbReference type="Proteomes" id="UP000324222"/>
    </source>
</evidence>
<sequence length="92" mass="10360">MKYPRLPYNTLSPPSSVAYGENQVKRDERAATILITDRDEAIIDVLKPISFPFPLLSPECRSAHHCPSWSPLSQPLVTPVRSSWVLSQGSRR</sequence>
<organism evidence="1 2">
    <name type="scientific">Portunus trituberculatus</name>
    <name type="common">Swimming crab</name>
    <name type="synonym">Neptunus trituberculatus</name>
    <dbReference type="NCBI Taxonomy" id="210409"/>
    <lineage>
        <taxon>Eukaryota</taxon>
        <taxon>Metazoa</taxon>
        <taxon>Ecdysozoa</taxon>
        <taxon>Arthropoda</taxon>
        <taxon>Crustacea</taxon>
        <taxon>Multicrustacea</taxon>
        <taxon>Malacostraca</taxon>
        <taxon>Eumalacostraca</taxon>
        <taxon>Eucarida</taxon>
        <taxon>Decapoda</taxon>
        <taxon>Pleocyemata</taxon>
        <taxon>Brachyura</taxon>
        <taxon>Eubrachyura</taxon>
        <taxon>Portunoidea</taxon>
        <taxon>Portunidae</taxon>
        <taxon>Portuninae</taxon>
        <taxon>Portunus</taxon>
    </lineage>
</organism>
<keyword evidence="2" id="KW-1185">Reference proteome</keyword>
<gene>
    <name evidence="1" type="ORF">E2C01_053147</name>
</gene>
<proteinExistence type="predicted"/>
<comment type="caution">
    <text evidence="1">The sequence shown here is derived from an EMBL/GenBank/DDBJ whole genome shotgun (WGS) entry which is preliminary data.</text>
</comment>
<protein>
    <submittedName>
        <fullName evidence="1">Uncharacterized protein</fullName>
    </submittedName>
</protein>
<dbReference type="Proteomes" id="UP000324222">
    <property type="component" value="Unassembled WGS sequence"/>
</dbReference>
<dbReference type="EMBL" id="VSRR010016283">
    <property type="protein sequence ID" value="MPC59132.1"/>
    <property type="molecule type" value="Genomic_DNA"/>
</dbReference>
<accession>A0A5B7GJI9</accession>